<dbReference type="Proteomes" id="UP000652354">
    <property type="component" value="Unassembled WGS sequence"/>
</dbReference>
<evidence type="ECO:0000313" key="2">
    <source>
        <dbReference type="Proteomes" id="UP000652354"/>
    </source>
</evidence>
<reference evidence="1" key="1">
    <citation type="submission" date="2021-01" db="EMBL/GenBank/DDBJ databases">
        <title>Whole genome shotgun sequence of Demequina activiva NBRC 110675.</title>
        <authorList>
            <person name="Komaki H."/>
            <person name="Tamura T."/>
        </authorList>
    </citation>
    <scope>NUCLEOTIDE SEQUENCE</scope>
    <source>
        <strain evidence="1">NBRC 110675</strain>
    </source>
</reference>
<accession>A0A919UM79</accession>
<sequence length="119" mass="11184">MRGRAVPAADALGAAGADAWAGAGLGSLAGAGALAGSASAAESTAVADGSAAGAALGLDGVDPEASAPRIREATEGAPALRVTVVRSVSGALVSVDTSGAARFLGAHASMTTVYWHSPA</sequence>
<name>A0A919UM79_9MICO</name>
<keyword evidence="2" id="KW-1185">Reference proteome</keyword>
<evidence type="ECO:0000313" key="1">
    <source>
        <dbReference type="EMBL" id="GIG55423.1"/>
    </source>
</evidence>
<dbReference type="EMBL" id="BONR01000005">
    <property type="protein sequence ID" value="GIG55423.1"/>
    <property type="molecule type" value="Genomic_DNA"/>
</dbReference>
<dbReference type="AlphaFoldDB" id="A0A919UM79"/>
<organism evidence="1 2">
    <name type="scientific">Demequina activiva</name>
    <dbReference type="NCBI Taxonomy" id="1582364"/>
    <lineage>
        <taxon>Bacteria</taxon>
        <taxon>Bacillati</taxon>
        <taxon>Actinomycetota</taxon>
        <taxon>Actinomycetes</taxon>
        <taxon>Micrococcales</taxon>
        <taxon>Demequinaceae</taxon>
        <taxon>Demequina</taxon>
    </lineage>
</organism>
<comment type="caution">
    <text evidence="1">The sequence shown here is derived from an EMBL/GenBank/DDBJ whole genome shotgun (WGS) entry which is preliminary data.</text>
</comment>
<protein>
    <submittedName>
        <fullName evidence="1">Uncharacterized protein</fullName>
    </submittedName>
</protein>
<proteinExistence type="predicted"/>
<gene>
    <name evidence="1" type="ORF">Dac01nite_21750</name>
</gene>